<keyword evidence="6" id="KW-1185">Reference proteome</keyword>
<dbReference type="NCBIfam" id="TIGR00553">
    <property type="entry name" value="pabB"/>
    <property type="match status" value="1"/>
</dbReference>
<dbReference type="PANTHER" id="PTHR11236:SF18">
    <property type="entry name" value="AMINODEOXYCHORISMATE SYNTHASE"/>
    <property type="match status" value="1"/>
</dbReference>
<evidence type="ECO:0000256" key="1">
    <source>
        <dbReference type="ARBA" id="ARBA00013139"/>
    </source>
</evidence>
<dbReference type="Pfam" id="PF00425">
    <property type="entry name" value="Chorismate_bind"/>
    <property type="match status" value="1"/>
</dbReference>
<dbReference type="PRINTS" id="PR00095">
    <property type="entry name" value="ANTSNTHASEI"/>
</dbReference>
<protein>
    <recommendedName>
        <fullName evidence="1">aminodeoxychorismate synthase</fullName>
        <ecNumber evidence="1">2.6.1.85</ecNumber>
    </recommendedName>
</protein>
<dbReference type="RefSeq" id="WP_198841632.1">
    <property type="nucleotide sequence ID" value="NZ_JAEHFJ010000005.1"/>
</dbReference>
<evidence type="ECO:0000259" key="3">
    <source>
        <dbReference type="Pfam" id="PF00425"/>
    </source>
</evidence>
<feature type="domain" description="Chorismate-utilising enzyme C-terminal" evidence="3">
    <location>
        <begin position="172"/>
        <end position="428"/>
    </location>
</feature>
<dbReference type="GO" id="GO:0046820">
    <property type="term" value="F:4-amino-4-deoxychorismate synthase activity"/>
    <property type="evidence" value="ECO:0007669"/>
    <property type="project" value="UniProtKB-EC"/>
</dbReference>
<accession>A0ABS0WSM6</accession>
<dbReference type="InterPro" id="IPR005801">
    <property type="entry name" value="ADC_synthase"/>
</dbReference>
<dbReference type="PANTHER" id="PTHR11236">
    <property type="entry name" value="AMINOBENZOATE/ANTHRANILATE SYNTHASE"/>
    <property type="match status" value="1"/>
</dbReference>
<dbReference type="Gene3D" id="3.60.120.10">
    <property type="entry name" value="Anthranilate synthase"/>
    <property type="match status" value="1"/>
</dbReference>
<dbReference type="EC" id="2.6.1.85" evidence="1"/>
<evidence type="ECO:0000313" key="5">
    <source>
        <dbReference type="EMBL" id="MBJ2174921.1"/>
    </source>
</evidence>
<proteinExistence type="predicted"/>
<keyword evidence="5" id="KW-0032">Aminotransferase</keyword>
<dbReference type="Pfam" id="PF04715">
    <property type="entry name" value="Anth_synt_I_N"/>
    <property type="match status" value="1"/>
</dbReference>
<dbReference type="InterPro" id="IPR005802">
    <property type="entry name" value="ADC_synth_comp_1"/>
</dbReference>
<dbReference type="InterPro" id="IPR006805">
    <property type="entry name" value="Anth_synth_I_N"/>
</dbReference>
<evidence type="ECO:0000313" key="6">
    <source>
        <dbReference type="Proteomes" id="UP000623301"/>
    </source>
</evidence>
<gene>
    <name evidence="5" type="primary">pabB</name>
    <name evidence="5" type="ORF">JBL43_11780</name>
</gene>
<organism evidence="5 6">
    <name type="scientific">Aureibaculum flavum</name>
    <dbReference type="NCBI Taxonomy" id="2795986"/>
    <lineage>
        <taxon>Bacteria</taxon>
        <taxon>Pseudomonadati</taxon>
        <taxon>Bacteroidota</taxon>
        <taxon>Flavobacteriia</taxon>
        <taxon>Flavobacteriales</taxon>
        <taxon>Flavobacteriaceae</taxon>
        <taxon>Aureibaculum</taxon>
    </lineage>
</organism>
<dbReference type="SUPFAM" id="SSF56322">
    <property type="entry name" value="ADC synthase"/>
    <property type="match status" value="1"/>
</dbReference>
<comment type="caution">
    <text evidence="5">The sequence shown here is derived from an EMBL/GenBank/DDBJ whole genome shotgun (WGS) entry which is preliminary data.</text>
</comment>
<feature type="domain" description="Anthranilate synthase component I N-terminal" evidence="4">
    <location>
        <begin position="72"/>
        <end position="117"/>
    </location>
</feature>
<sequence length="438" mass="50193">MRSSKKITLENSAEFKHKLLIWAQQYHEFVWLDSNDYPQSYSNYDAVLAVEAHSVLQSNYLDAFTKLKNYKNKINDFIFGYLSYDLKNDTEVLNSKNDDGLHFPDVYFFQPKKIFFFKENVLEIQYLVENRNNINDDLESIEQITSSRKGSRNDSNSTLEQHNVKIKKRITKKEYLNQLDKVLEHIHRGDIYEVNFCQEFYAENASINPLNVYHHLNEISNPPFASFIKINDKYVISASPERFVKKEGNKIISQPIKGTAKRLVDKIADKQLATALASDQKERSENIMIVDLVRNDLSKTAIKGSVKVEELCKVYSFDQVHQMISTISSTVKDTTDSIDIIKSLFPMGSMTGAPKLSAMQIIEELEATKRGIYSGAIGYFTPTGDFDFNVVIRSILYNKTKNYVSYSVGGAITSKSDPEKEYEECLLKAIAMKKALIN</sequence>
<evidence type="ECO:0000259" key="4">
    <source>
        <dbReference type="Pfam" id="PF04715"/>
    </source>
</evidence>
<name>A0ABS0WSM6_9FLAO</name>
<dbReference type="InterPro" id="IPR015890">
    <property type="entry name" value="Chorismate_C"/>
</dbReference>
<dbReference type="Proteomes" id="UP000623301">
    <property type="component" value="Unassembled WGS sequence"/>
</dbReference>
<dbReference type="EMBL" id="JAEHFJ010000005">
    <property type="protein sequence ID" value="MBJ2174921.1"/>
    <property type="molecule type" value="Genomic_DNA"/>
</dbReference>
<evidence type="ECO:0000256" key="2">
    <source>
        <dbReference type="ARBA" id="ARBA00022679"/>
    </source>
</evidence>
<reference evidence="5 6" key="1">
    <citation type="submission" date="2020-12" db="EMBL/GenBank/DDBJ databases">
        <title>Aureibaculum luteum sp. nov. and Aureibaculum flavum sp. nov., novel members of the family Flavobacteriaceae isolated from Antarctic intertidal sediments.</title>
        <authorList>
            <person name="He X."/>
            <person name="Zhang X."/>
        </authorList>
    </citation>
    <scope>NUCLEOTIDE SEQUENCE [LARGE SCALE GENOMIC DNA]</scope>
    <source>
        <strain evidence="5 6">A20</strain>
    </source>
</reference>
<keyword evidence="2 5" id="KW-0808">Transferase</keyword>
<dbReference type="InterPro" id="IPR019999">
    <property type="entry name" value="Anth_synth_I-like"/>
</dbReference>